<feature type="transmembrane region" description="Helical" evidence="1">
    <location>
        <begin position="12"/>
        <end position="31"/>
    </location>
</feature>
<evidence type="ECO:0000313" key="2">
    <source>
        <dbReference type="EMBL" id="ADN76853.1"/>
    </source>
</evidence>
<organism evidence="2 3">
    <name type="scientific">Ferrimonas balearica (strain DSM 9799 / CCM 4581 / KCTC 23876 / PAT)</name>
    <dbReference type="NCBI Taxonomy" id="550540"/>
    <lineage>
        <taxon>Bacteria</taxon>
        <taxon>Pseudomonadati</taxon>
        <taxon>Pseudomonadota</taxon>
        <taxon>Gammaproteobacteria</taxon>
        <taxon>Alteromonadales</taxon>
        <taxon>Ferrimonadaceae</taxon>
        <taxon>Ferrimonas</taxon>
    </lineage>
</organism>
<gene>
    <name evidence="2" type="ordered locus">Fbal_2651</name>
</gene>
<dbReference type="GeneID" id="67182881"/>
<keyword evidence="1" id="KW-1133">Transmembrane helix</keyword>
<evidence type="ECO:0000313" key="3">
    <source>
        <dbReference type="Proteomes" id="UP000006683"/>
    </source>
</evidence>
<accession>E1SQ81</accession>
<dbReference type="OrthoDB" id="6400474at2"/>
<reference evidence="2 3" key="1">
    <citation type="journal article" date="2010" name="Stand. Genomic Sci.">
        <title>Complete genome sequence of Ferrimonas balearica type strain (PAT).</title>
        <authorList>
            <person name="Nolan M."/>
            <person name="Sikorski J."/>
            <person name="Davenport K."/>
            <person name="Lucas S."/>
            <person name="Glavina Del Rio T."/>
            <person name="Tice H."/>
            <person name="Cheng J."/>
            <person name="Goodwin L."/>
            <person name="Pitluck S."/>
            <person name="Liolios K."/>
            <person name="Ivanova N."/>
            <person name="Mavromatis K."/>
            <person name="Ovchinnikova G."/>
            <person name="Pati A."/>
            <person name="Chen A."/>
            <person name="Palaniappan K."/>
            <person name="Land M."/>
            <person name="Hauser L."/>
            <person name="Chang Y."/>
            <person name="Jeffries C."/>
            <person name="Tapia R."/>
            <person name="Brettin T."/>
            <person name="Detter J."/>
            <person name="Han C."/>
            <person name="Yasawong M."/>
            <person name="Rohde M."/>
            <person name="Tindall B."/>
            <person name="Goker M."/>
            <person name="Woyke T."/>
            <person name="Bristow J."/>
            <person name="Eisen J."/>
            <person name="Markowitz V."/>
            <person name="Hugenholtz P."/>
            <person name="Kyrpides N."/>
            <person name="Klenk H."/>
            <person name="Lapidus A."/>
        </authorList>
    </citation>
    <scope>NUCLEOTIDE SEQUENCE [LARGE SCALE GENOMIC DNA]</scope>
    <source>
        <strain evidence="3">DSM 9799 / CCM 4581 / KCTC 23876 / PAT</strain>
    </source>
</reference>
<evidence type="ECO:0000256" key="1">
    <source>
        <dbReference type="SAM" id="Phobius"/>
    </source>
</evidence>
<keyword evidence="1" id="KW-0472">Membrane</keyword>
<sequence>MVTKIRALLFRLGGYAFWWLLGLGLVFALIAKGCASLCSHEVVDEVRSPNGKFVAEVSIGDCGGATTNFFGSVIIKDVERGTESRRVFGFEGRPSNLGLVVQWQSDELLVLRFDDLQQVRIIDPTNRGSGDFHIRYDYTGKPPH</sequence>
<dbReference type="AlphaFoldDB" id="E1SQ81"/>
<keyword evidence="3" id="KW-1185">Reference proteome</keyword>
<dbReference type="Proteomes" id="UP000006683">
    <property type="component" value="Chromosome"/>
</dbReference>
<keyword evidence="1" id="KW-0812">Transmembrane</keyword>
<dbReference type="KEGG" id="fbl:Fbal_2651"/>
<dbReference type="EMBL" id="CP002209">
    <property type="protein sequence ID" value="ADN76853.1"/>
    <property type="molecule type" value="Genomic_DNA"/>
</dbReference>
<name>E1SQ81_FERBD</name>
<dbReference type="HOGENOM" id="CLU_1793589_0_0_6"/>
<proteinExistence type="predicted"/>
<protein>
    <submittedName>
        <fullName evidence="2">Uncharacterized protein</fullName>
    </submittedName>
</protein>
<dbReference type="RefSeq" id="WP_013346159.1">
    <property type="nucleotide sequence ID" value="NC_014541.1"/>
</dbReference>